<accession>A0AAD6Z388</accession>
<comment type="caution">
    <text evidence="1">The sequence shown here is derived from an EMBL/GenBank/DDBJ whole genome shotgun (WGS) entry which is preliminary data.</text>
</comment>
<evidence type="ECO:0000313" key="1">
    <source>
        <dbReference type="EMBL" id="KAJ7306225.1"/>
    </source>
</evidence>
<dbReference type="Proteomes" id="UP001218218">
    <property type="component" value="Unassembled WGS sequence"/>
</dbReference>
<gene>
    <name evidence="1" type="ORF">DFH08DRAFT_824880</name>
</gene>
<proteinExistence type="predicted"/>
<keyword evidence="2" id="KW-1185">Reference proteome</keyword>
<reference evidence="1" key="1">
    <citation type="submission" date="2023-03" db="EMBL/GenBank/DDBJ databases">
        <title>Massive genome expansion in bonnet fungi (Mycena s.s.) driven by repeated elements and novel gene families across ecological guilds.</title>
        <authorList>
            <consortium name="Lawrence Berkeley National Laboratory"/>
            <person name="Harder C.B."/>
            <person name="Miyauchi S."/>
            <person name="Viragh M."/>
            <person name="Kuo A."/>
            <person name="Thoen E."/>
            <person name="Andreopoulos B."/>
            <person name="Lu D."/>
            <person name="Skrede I."/>
            <person name="Drula E."/>
            <person name="Henrissat B."/>
            <person name="Morin E."/>
            <person name="Kohler A."/>
            <person name="Barry K."/>
            <person name="LaButti K."/>
            <person name="Morin E."/>
            <person name="Salamov A."/>
            <person name="Lipzen A."/>
            <person name="Mereny Z."/>
            <person name="Hegedus B."/>
            <person name="Baldrian P."/>
            <person name="Stursova M."/>
            <person name="Weitz H."/>
            <person name="Taylor A."/>
            <person name="Grigoriev I.V."/>
            <person name="Nagy L.G."/>
            <person name="Martin F."/>
            <person name="Kauserud H."/>
        </authorList>
    </citation>
    <scope>NUCLEOTIDE SEQUENCE</scope>
    <source>
        <strain evidence="1">CBHHK002</strain>
    </source>
</reference>
<sequence>MNVEAGQHRFQLRMQTGAWPSCVLASISSTHNNMLHCGIVLNDKNYVLKEVHKQLGLATHLLTDSLAIPAQRYGPHYAVSLTTPNPQNRIMESGVSQGRGCNKEQANGITCGCTKAHSSHIKHSKLDLCHWVAESSRVNYTGGRAIP</sequence>
<evidence type="ECO:0000313" key="2">
    <source>
        <dbReference type="Proteomes" id="UP001218218"/>
    </source>
</evidence>
<dbReference type="AlphaFoldDB" id="A0AAD6Z388"/>
<organism evidence="1 2">
    <name type="scientific">Mycena albidolilacea</name>
    <dbReference type="NCBI Taxonomy" id="1033008"/>
    <lineage>
        <taxon>Eukaryota</taxon>
        <taxon>Fungi</taxon>
        <taxon>Dikarya</taxon>
        <taxon>Basidiomycota</taxon>
        <taxon>Agaricomycotina</taxon>
        <taxon>Agaricomycetes</taxon>
        <taxon>Agaricomycetidae</taxon>
        <taxon>Agaricales</taxon>
        <taxon>Marasmiineae</taxon>
        <taxon>Mycenaceae</taxon>
        <taxon>Mycena</taxon>
    </lineage>
</organism>
<protein>
    <submittedName>
        <fullName evidence="1">Uncharacterized protein</fullName>
    </submittedName>
</protein>
<dbReference type="EMBL" id="JARIHO010000094">
    <property type="protein sequence ID" value="KAJ7306225.1"/>
    <property type="molecule type" value="Genomic_DNA"/>
</dbReference>
<name>A0AAD6Z388_9AGAR</name>